<reference evidence="3 4" key="1">
    <citation type="submission" date="2020-08" db="EMBL/GenBank/DDBJ databases">
        <title>Bridging the membrane lipid divide: bacteria of the FCB group superphylum have the potential to synthesize archaeal ether lipids.</title>
        <authorList>
            <person name="Villanueva L."/>
            <person name="Von Meijenfeldt F.A.B."/>
            <person name="Westbye A.B."/>
            <person name="Yadav S."/>
            <person name="Hopmans E.C."/>
            <person name="Dutilh B.E."/>
            <person name="Sinninghe Damste J.S."/>
        </authorList>
    </citation>
    <scope>NUCLEOTIDE SEQUENCE [LARGE SCALE GENOMIC DNA]</scope>
    <source>
        <strain evidence="3">NIOZ-UU36</strain>
    </source>
</reference>
<protein>
    <submittedName>
        <fullName evidence="3">VanW family protein</fullName>
    </submittedName>
</protein>
<proteinExistence type="predicted"/>
<evidence type="ECO:0000313" key="4">
    <source>
        <dbReference type="Proteomes" id="UP000614469"/>
    </source>
</evidence>
<keyword evidence="1" id="KW-0472">Membrane</keyword>
<keyword evidence="1" id="KW-0812">Transmembrane</keyword>
<dbReference type="AlphaFoldDB" id="A0A8J6TI19"/>
<organism evidence="3 4">
    <name type="scientific">Candidatus Desulfolinea nitratireducens</name>
    <dbReference type="NCBI Taxonomy" id="2841698"/>
    <lineage>
        <taxon>Bacteria</taxon>
        <taxon>Bacillati</taxon>
        <taxon>Chloroflexota</taxon>
        <taxon>Anaerolineae</taxon>
        <taxon>Anaerolineales</taxon>
        <taxon>Anaerolineales incertae sedis</taxon>
        <taxon>Candidatus Desulfolinea</taxon>
    </lineage>
</organism>
<dbReference type="PANTHER" id="PTHR35788">
    <property type="entry name" value="EXPORTED PROTEIN-RELATED"/>
    <property type="match status" value="1"/>
</dbReference>
<dbReference type="Pfam" id="PF04294">
    <property type="entry name" value="VanW"/>
    <property type="match status" value="1"/>
</dbReference>
<dbReference type="PANTHER" id="PTHR35788:SF1">
    <property type="entry name" value="EXPORTED PROTEIN"/>
    <property type="match status" value="1"/>
</dbReference>
<sequence length="627" mass="67806">MTTTSYTPQTSQDATIAMQIFAALGGGFLLFLAALFVWTLGYQLVYAGRIFPGVSVAGVDLSGISPADAAVRLNQQLTFPYSGQILLRDGERIWATTPAELGMVFDASASAQSAYKLGRSGGLFGGFSDQLDARQKGKSAQAAIIFDQNVAYAYLQRLALEIDQPPIEATLAIHGTEVVAQPGQLGRYLNVDSALIQLSMQLQTFRDGELMLFVDEVHPQLIDVSSQAEIARQILSAPLTLGLSGATENDPGPWVFDVPTVAEMIIVRRADSENGSTLEVVLETGALYEMLIDIGAQVDRPAENPRFIFNDETRQLDLLLPAVIGRVVDIEGSVAFINQSILDGAHEIAVQVVSDNPAVLDTTSASELGITELVRSETSYFYGSSAPRIQNIQTAAAAFHGVLIAPGETFSMGSVLDDISLENGFAEALIIYGGRTIKGVGGGVCQVSTTLFRTAFFAGFPIAERHSHAYRVSYYEQNPGGGRDLSLVGLDATVYFPLVDFKFTNDTSNWLLMETYMDVGGRNLTWKFYSTSDGRSIDWNASGPQNIVSPPGPLIQESDELEEGQIRQVDWDADGADVSVSRTVFRGGTIINQDVFNTHYEPWQAVCEVGIGTEDPEKLAKKTELCQ</sequence>
<dbReference type="InterPro" id="IPR052913">
    <property type="entry name" value="Glycopeptide_resist_protein"/>
</dbReference>
<accession>A0A8J6TI19</accession>
<feature type="domain" description="YoaR-like putative peptidoglycan binding" evidence="2">
    <location>
        <begin position="94"/>
        <end position="202"/>
    </location>
</feature>
<keyword evidence="1" id="KW-1133">Transmembrane helix</keyword>
<evidence type="ECO:0000256" key="1">
    <source>
        <dbReference type="SAM" id="Phobius"/>
    </source>
</evidence>
<dbReference type="InterPro" id="IPR022029">
    <property type="entry name" value="YoaR-like_PG-bd"/>
</dbReference>
<dbReference type="EMBL" id="JACNJN010000101">
    <property type="protein sequence ID" value="MBC8335295.1"/>
    <property type="molecule type" value="Genomic_DNA"/>
</dbReference>
<name>A0A8J6TI19_9CHLR</name>
<feature type="transmembrane region" description="Helical" evidence="1">
    <location>
        <begin position="20"/>
        <end position="40"/>
    </location>
</feature>
<dbReference type="Proteomes" id="UP000614469">
    <property type="component" value="Unassembled WGS sequence"/>
</dbReference>
<comment type="caution">
    <text evidence="3">The sequence shown here is derived from an EMBL/GenBank/DDBJ whole genome shotgun (WGS) entry which is preliminary data.</text>
</comment>
<dbReference type="InterPro" id="IPR007391">
    <property type="entry name" value="Vancomycin_resist_VanW"/>
</dbReference>
<dbReference type="Pfam" id="PF12229">
    <property type="entry name" value="PG_binding_4"/>
    <property type="match status" value="1"/>
</dbReference>
<evidence type="ECO:0000259" key="2">
    <source>
        <dbReference type="Pfam" id="PF12229"/>
    </source>
</evidence>
<evidence type="ECO:0000313" key="3">
    <source>
        <dbReference type="EMBL" id="MBC8335295.1"/>
    </source>
</evidence>
<gene>
    <name evidence="3" type="ORF">H8E29_08530</name>
</gene>